<protein>
    <recommendedName>
        <fullName evidence="4">Stress response protein</fullName>
    </recommendedName>
</protein>
<dbReference type="Proteomes" id="UP000245474">
    <property type="component" value="Unassembled WGS sequence"/>
</dbReference>
<evidence type="ECO:0000313" key="3">
    <source>
        <dbReference type="Proteomes" id="UP000245474"/>
    </source>
</evidence>
<dbReference type="AlphaFoldDB" id="A0A2U2MVV2"/>
<reference evidence="2 3" key="1">
    <citation type="submission" date="2018-05" db="EMBL/GenBank/DDBJ databases">
        <title>Spiribacter halobius sp. nov., a moderately halophilic bacterium isolated from marine solar saltern.</title>
        <authorList>
            <person name="Zheng W.-S."/>
            <person name="Lu D.-C."/>
            <person name="Du Z.-J."/>
        </authorList>
    </citation>
    <scope>NUCLEOTIDE SEQUENCE [LARGE SCALE GENOMIC DNA]</scope>
    <source>
        <strain evidence="2 3">E85</strain>
    </source>
</reference>
<evidence type="ECO:0000313" key="2">
    <source>
        <dbReference type="EMBL" id="PWG60983.1"/>
    </source>
</evidence>
<evidence type="ECO:0000256" key="1">
    <source>
        <dbReference type="SAM" id="MobiDB-lite"/>
    </source>
</evidence>
<dbReference type="EMBL" id="QFFI01000058">
    <property type="protein sequence ID" value="PWG60983.1"/>
    <property type="molecule type" value="Genomic_DNA"/>
</dbReference>
<accession>A0A2U2MVV2</accession>
<keyword evidence="3" id="KW-1185">Reference proteome</keyword>
<sequence>MVADTSREERAVSVVLAAFRGVEAFREAALRSLGQRVGKRARFTALTEIVFEDDSHPRKKGKGGGNDRPDGLLVLDTTRQEWTALLEGKIGNDVVSEDQLKRYVADAKARGVNAVITITNQFVARPDHHPVKLSKRDAKGVELYHWSWMYLLTEATLLLEEEAVGSADQRFLLEEVVRYLRHDTSGVTGFRSMNPEWKDLVTQVRDRVTLSKNAEEVRNTVSAWHQEQRDLGLILSRKVGRSVRLKLPREHRKNADKRLEDDADVLVREHRLTCTFDVPDAASDIEVAADIARRSIFATMRLDAPRDKKSTKARVNWLLRQLKDAEADGIQVRALRRGRGQHLKASLAELREDPRHLEDPERSSPPSAFEVFYSLDLAGKFTGNRVFIDRLEEAVPHFYEQVGQRLRAWVAPPPQIQSRDTAEADGEFGDDEQAGRSWAGD</sequence>
<name>A0A2U2MVV2_9GAMM</name>
<gene>
    <name evidence="2" type="ORF">DEM34_18800</name>
</gene>
<feature type="region of interest" description="Disordered" evidence="1">
    <location>
        <begin position="411"/>
        <end position="441"/>
    </location>
</feature>
<organism evidence="2 3">
    <name type="scientific">Sediminicurvatus halobius</name>
    <dbReference type="NCBI Taxonomy" id="2182432"/>
    <lineage>
        <taxon>Bacteria</taxon>
        <taxon>Pseudomonadati</taxon>
        <taxon>Pseudomonadota</taxon>
        <taxon>Gammaproteobacteria</taxon>
        <taxon>Chromatiales</taxon>
        <taxon>Ectothiorhodospiraceae</taxon>
        <taxon>Sediminicurvatus</taxon>
    </lineage>
</organism>
<feature type="compositionally biased region" description="Acidic residues" evidence="1">
    <location>
        <begin position="423"/>
        <end position="432"/>
    </location>
</feature>
<proteinExistence type="predicted"/>
<comment type="caution">
    <text evidence="2">The sequence shown here is derived from an EMBL/GenBank/DDBJ whole genome shotgun (WGS) entry which is preliminary data.</text>
</comment>
<evidence type="ECO:0008006" key="4">
    <source>
        <dbReference type="Google" id="ProtNLM"/>
    </source>
</evidence>